<gene>
    <name evidence="2" type="ORF">A33I_03875</name>
</gene>
<dbReference type="EMBL" id="ATAE01000003">
    <property type="protein sequence ID" value="ERN55089.1"/>
    <property type="molecule type" value="Genomic_DNA"/>
</dbReference>
<proteinExistence type="predicted"/>
<keyword evidence="1" id="KW-0812">Transmembrane</keyword>
<dbReference type="AlphaFoldDB" id="U6STS4"/>
<feature type="transmembrane region" description="Helical" evidence="1">
    <location>
        <begin position="12"/>
        <end position="34"/>
    </location>
</feature>
<evidence type="ECO:0000313" key="2">
    <source>
        <dbReference type="EMBL" id="ERN55089.1"/>
    </source>
</evidence>
<comment type="caution">
    <text evidence="2">The sequence shown here is derived from an EMBL/GenBank/DDBJ whole genome shotgun (WGS) entry which is preliminary data.</text>
</comment>
<keyword evidence="1" id="KW-1133">Transmembrane helix</keyword>
<dbReference type="PATRIC" id="fig|1188261.3.peg.185"/>
<protein>
    <submittedName>
        <fullName evidence="2">Uncharacterized protein</fullName>
    </submittedName>
</protein>
<sequence>MRAEAVETKKLLYIFGVIVFGGMLLNSIIDAGIYLEYYSVEKLWEYRLFIAGGAVVYYGAVFLFYRFRITTNHGG</sequence>
<keyword evidence="3" id="KW-1185">Reference proteome</keyword>
<accession>U6STS4</accession>
<feature type="transmembrane region" description="Helical" evidence="1">
    <location>
        <begin position="46"/>
        <end position="65"/>
    </location>
</feature>
<dbReference type="RefSeq" id="WP_022626594.1">
    <property type="nucleotide sequence ID" value="NZ_ATAE01000003.1"/>
</dbReference>
<dbReference type="Proteomes" id="UP000017170">
    <property type="component" value="Unassembled WGS sequence"/>
</dbReference>
<evidence type="ECO:0000256" key="1">
    <source>
        <dbReference type="SAM" id="Phobius"/>
    </source>
</evidence>
<name>U6STS4_9BACI</name>
<keyword evidence="1" id="KW-0472">Membrane</keyword>
<organism evidence="2 3">
    <name type="scientific">Alkalihalophilus marmarensis DSM 21297</name>
    <dbReference type="NCBI Taxonomy" id="1188261"/>
    <lineage>
        <taxon>Bacteria</taxon>
        <taxon>Bacillati</taxon>
        <taxon>Bacillota</taxon>
        <taxon>Bacilli</taxon>
        <taxon>Bacillales</taxon>
        <taxon>Bacillaceae</taxon>
        <taxon>Alkalihalophilus</taxon>
    </lineage>
</organism>
<reference evidence="2 3" key="1">
    <citation type="journal article" date="2013" name="Genome Announc.">
        <title>Genome Sequence of the Extreme Obligate Alkaliphile Bacillus marmarensis Strain DSM 21297.</title>
        <authorList>
            <person name="Wernick D.G."/>
            <person name="Choi K.Y."/>
            <person name="Tat C.A."/>
            <person name="Lafontaine Rivera J.G."/>
            <person name="Liao J.C."/>
        </authorList>
    </citation>
    <scope>NUCLEOTIDE SEQUENCE [LARGE SCALE GENOMIC DNA]</scope>
    <source>
        <strain evidence="2 3">DSM 21297</strain>
    </source>
</reference>
<evidence type="ECO:0000313" key="3">
    <source>
        <dbReference type="Proteomes" id="UP000017170"/>
    </source>
</evidence>